<dbReference type="InterPro" id="IPR008967">
    <property type="entry name" value="p53-like_TF_DNA-bd_sf"/>
</dbReference>
<dbReference type="GO" id="GO:0033554">
    <property type="term" value="P:cellular response to stress"/>
    <property type="evidence" value="ECO:0007669"/>
    <property type="project" value="TreeGrafter"/>
</dbReference>
<dbReference type="Pfam" id="PF00554">
    <property type="entry name" value="RHD_DNA_bind"/>
    <property type="match status" value="1"/>
</dbReference>
<dbReference type="GO" id="GO:0035206">
    <property type="term" value="P:regulation of hemocyte proliferation"/>
    <property type="evidence" value="ECO:0007669"/>
    <property type="project" value="UniProtKB-ARBA"/>
</dbReference>
<dbReference type="FunFam" id="2.60.40.10:FF:000046">
    <property type="entry name" value="Nuclear factor NF-kappa-B p105 subunit"/>
    <property type="match status" value="1"/>
</dbReference>
<proteinExistence type="predicted"/>
<dbReference type="PROSITE" id="PS50254">
    <property type="entry name" value="REL_2"/>
    <property type="match status" value="1"/>
</dbReference>
<feature type="compositionally biased region" description="Low complexity" evidence="1">
    <location>
        <begin position="778"/>
        <end position="798"/>
    </location>
</feature>
<sequence>MRMIPPHGRTDYGLGDVIDVIEAKEEEKDELYSSSHPYRGMAAAAANASPALQALITKKKKASYVSVTEEPASKGLRFRYECEGRSAGSIPGVSSTNDKKTYPTIEVVGYKGRAVVVVSCVTSETPYRPHPHNLVGKEGCKKGVCTLEINPESMACSFPSLGIQCVKKKEIEESLNLRQQIRVDPFQTGFAHRDNPQSIDLNSVRLCFQVFLEGSEKGSFTFALKPVVSEPIYDKKARSDLTICRMTEYSAPVTGGKEMLIFCDKVTKDDIQVRFYEEKDGKVIWEGLGDFQLTDVHKQYGICFRTPRYENLEIDRPVKVSMQLRRPSDGTVSESRAFEFLPLDSGRGFWAAKRLKTNYNVFNSILSVDQGLRNQNNGQINMVSHMMKSSIEEESSSLKRKAPLSSENNPCLAESGAPVTSITNMSGSEGQTYRPTSDISMISTINTEPQSVNEILSLAAAEEENEMVVVLDDISVNTTLLQEPDSTENDELSLPGEQTDANHLEDVKYVVVSSSSSPQPPTANMDIDLGLLYDDVMQCVYDDVDVKYDGIDFTRSPPVPPARKKVTSHISNSAAPPVPLVVDNKDGDDTDMKDKPLPETPSKFKSILSAKFPGKKDSPKKKKEIKKLPTPPTNNNNSGMPPNNSNINHNNNDSRQSLFQRLFTRTKSTEKIPDDILHSTSSQDATTTNIAPLLDEEGNEILSIRGRMEDDNNDTDHMLNSAANDDNSNLVSDLDLKDFIDSGNLSQLDNIVTEFANQYLPENEILSLDNAQESNGNFSSGQFPGGISSSSSSHIDNSSFRKENTNQISPASKN</sequence>
<dbReference type="InterPro" id="IPR032397">
    <property type="entry name" value="RHD_dimer"/>
</dbReference>
<dbReference type="GO" id="GO:0008063">
    <property type="term" value="P:Toll signaling pathway"/>
    <property type="evidence" value="ECO:0007669"/>
    <property type="project" value="UniProtKB-ARBA"/>
</dbReference>
<dbReference type="SMART" id="SM00429">
    <property type="entry name" value="IPT"/>
    <property type="match status" value="1"/>
</dbReference>
<feature type="compositionally biased region" description="Polar residues" evidence="1">
    <location>
        <begin position="805"/>
        <end position="814"/>
    </location>
</feature>
<feature type="domain" description="RHD" evidence="2">
    <location>
        <begin position="60"/>
        <end position="239"/>
    </location>
</feature>
<evidence type="ECO:0000313" key="3">
    <source>
        <dbReference type="EMBL" id="CDW23551.1"/>
    </source>
</evidence>
<name>A0A0K2TDM7_LEPSM</name>
<feature type="non-terminal residue" evidence="3">
    <location>
        <position position="814"/>
    </location>
</feature>
<dbReference type="InterPro" id="IPR030492">
    <property type="entry name" value="RHD_CS"/>
</dbReference>
<dbReference type="GO" id="GO:0045087">
    <property type="term" value="P:innate immune response"/>
    <property type="evidence" value="ECO:0007669"/>
    <property type="project" value="TreeGrafter"/>
</dbReference>
<dbReference type="GO" id="GO:0045944">
    <property type="term" value="P:positive regulation of transcription by RNA polymerase II"/>
    <property type="evidence" value="ECO:0007669"/>
    <property type="project" value="TreeGrafter"/>
</dbReference>
<feature type="region of interest" description="Disordered" evidence="1">
    <location>
        <begin position="391"/>
        <end position="435"/>
    </location>
</feature>
<dbReference type="GO" id="GO:0005737">
    <property type="term" value="C:cytoplasm"/>
    <property type="evidence" value="ECO:0007669"/>
    <property type="project" value="InterPro"/>
</dbReference>
<organism evidence="3">
    <name type="scientific">Lepeophtheirus salmonis</name>
    <name type="common">Salmon louse</name>
    <name type="synonym">Caligus salmonis</name>
    <dbReference type="NCBI Taxonomy" id="72036"/>
    <lineage>
        <taxon>Eukaryota</taxon>
        <taxon>Metazoa</taxon>
        <taxon>Ecdysozoa</taxon>
        <taxon>Arthropoda</taxon>
        <taxon>Crustacea</taxon>
        <taxon>Multicrustacea</taxon>
        <taxon>Hexanauplia</taxon>
        <taxon>Copepoda</taxon>
        <taxon>Siphonostomatoida</taxon>
        <taxon>Caligidae</taxon>
        <taxon>Lepeophtheirus</taxon>
    </lineage>
</organism>
<protein>
    <recommendedName>
        <fullName evidence="2">RHD domain-containing protein</fullName>
    </recommendedName>
</protein>
<feature type="compositionally biased region" description="Basic and acidic residues" evidence="1">
    <location>
        <begin position="583"/>
        <end position="597"/>
    </location>
</feature>
<dbReference type="InterPro" id="IPR002909">
    <property type="entry name" value="IPT_dom"/>
</dbReference>
<dbReference type="PRINTS" id="PR00057">
    <property type="entry name" value="NFKBTNSCPFCT"/>
</dbReference>
<dbReference type="GO" id="GO:0038061">
    <property type="term" value="P:non-canonical NF-kappaB signal transduction"/>
    <property type="evidence" value="ECO:0007669"/>
    <property type="project" value="TreeGrafter"/>
</dbReference>
<dbReference type="InterPro" id="IPR037059">
    <property type="entry name" value="RHD_DNA_bind_dom_sf"/>
</dbReference>
<dbReference type="InterPro" id="IPR013783">
    <property type="entry name" value="Ig-like_fold"/>
</dbReference>
<dbReference type="InterPro" id="IPR033926">
    <property type="entry name" value="IPT_NFkappaB"/>
</dbReference>
<dbReference type="OrthoDB" id="7881762at2759"/>
<dbReference type="AlphaFoldDB" id="A0A0K2TDM7"/>
<dbReference type="Pfam" id="PF16179">
    <property type="entry name" value="RHD_dimer"/>
    <property type="match status" value="1"/>
</dbReference>
<dbReference type="GO" id="GO:0002225">
    <property type="term" value="P:positive regulation of antimicrobial peptide production"/>
    <property type="evidence" value="ECO:0007669"/>
    <property type="project" value="UniProtKB-ARBA"/>
</dbReference>
<feature type="region of interest" description="Disordered" evidence="1">
    <location>
        <begin position="772"/>
        <end position="814"/>
    </location>
</feature>
<dbReference type="GO" id="GO:0048935">
    <property type="term" value="P:peripheral nervous system neuron development"/>
    <property type="evidence" value="ECO:0007669"/>
    <property type="project" value="UniProtKB-ARBA"/>
</dbReference>
<dbReference type="PROSITE" id="PS01204">
    <property type="entry name" value="REL_1"/>
    <property type="match status" value="1"/>
</dbReference>
<dbReference type="GO" id="GO:0000981">
    <property type="term" value="F:DNA-binding transcription factor activity, RNA polymerase II-specific"/>
    <property type="evidence" value="ECO:0007669"/>
    <property type="project" value="TreeGrafter"/>
</dbReference>
<dbReference type="PANTHER" id="PTHR24169:SF25">
    <property type="entry name" value="DORSAL-RELATED IMMUNITY FACTOR DIF-RELATED"/>
    <property type="match status" value="1"/>
</dbReference>
<dbReference type="FunFam" id="2.60.40.340:FF:000006">
    <property type="entry name" value="Dorsal isoform 1-B"/>
    <property type="match status" value="1"/>
</dbReference>
<dbReference type="GO" id="GO:0034097">
    <property type="term" value="P:response to cytokine"/>
    <property type="evidence" value="ECO:0007669"/>
    <property type="project" value="TreeGrafter"/>
</dbReference>
<dbReference type="SUPFAM" id="SSF81296">
    <property type="entry name" value="E set domains"/>
    <property type="match status" value="1"/>
</dbReference>
<dbReference type="InterPro" id="IPR011539">
    <property type="entry name" value="RHD_DNA_bind_dom"/>
</dbReference>
<dbReference type="GO" id="GO:0000978">
    <property type="term" value="F:RNA polymerase II cis-regulatory region sequence-specific DNA binding"/>
    <property type="evidence" value="ECO:0007669"/>
    <property type="project" value="TreeGrafter"/>
</dbReference>
<dbReference type="PANTHER" id="PTHR24169">
    <property type="entry name" value="NUCLEAR FACTOR NF-KAPPA-B PROTEIN"/>
    <property type="match status" value="1"/>
</dbReference>
<dbReference type="GO" id="GO:0007249">
    <property type="term" value="P:canonical NF-kappaB signal transduction"/>
    <property type="evidence" value="ECO:0007669"/>
    <property type="project" value="UniProtKB-ARBA"/>
</dbReference>
<dbReference type="InterPro" id="IPR014756">
    <property type="entry name" value="Ig_E-set"/>
</dbReference>
<dbReference type="Gene3D" id="2.60.40.340">
    <property type="entry name" value="Rel homology domain (RHD), DNA-binding domain"/>
    <property type="match status" value="1"/>
</dbReference>
<dbReference type="InterPro" id="IPR000451">
    <property type="entry name" value="NFkB/Dor"/>
</dbReference>
<dbReference type="EMBL" id="HACA01006190">
    <property type="protein sequence ID" value="CDW23551.1"/>
    <property type="molecule type" value="Transcribed_RNA"/>
</dbReference>
<accession>A0A0K2TDM7</accession>
<dbReference type="SUPFAM" id="SSF49417">
    <property type="entry name" value="p53-like transcription factors"/>
    <property type="match status" value="1"/>
</dbReference>
<reference evidence="3" key="1">
    <citation type="submission" date="2014-05" db="EMBL/GenBank/DDBJ databases">
        <authorList>
            <person name="Chronopoulou M."/>
        </authorList>
    </citation>
    <scope>NUCLEOTIDE SEQUENCE</scope>
    <source>
        <tissue evidence="3">Whole organism</tissue>
    </source>
</reference>
<dbReference type="Gene3D" id="2.60.40.10">
    <property type="entry name" value="Immunoglobulins"/>
    <property type="match status" value="1"/>
</dbReference>
<dbReference type="GO" id="GO:0005654">
    <property type="term" value="C:nucleoplasm"/>
    <property type="evidence" value="ECO:0007669"/>
    <property type="project" value="UniProtKB-ARBA"/>
</dbReference>
<feature type="compositionally biased region" description="Polar residues" evidence="1">
    <location>
        <begin position="418"/>
        <end position="435"/>
    </location>
</feature>
<evidence type="ECO:0000259" key="2">
    <source>
        <dbReference type="PROSITE" id="PS50254"/>
    </source>
</evidence>
<dbReference type="CDD" id="cd01177">
    <property type="entry name" value="IPT_NFkappaB"/>
    <property type="match status" value="1"/>
</dbReference>
<feature type="region of interest" description="Disordered" evidence="1">
    <location>
        <begin position="554"/>
        <end position="653"/>
    </location>
</feature>
<evidence type="ECO:0000256" key="1">
    <source>
        <dbReference type="SAM" id="MobiDB-lite"/>
    </source>
</evidence>
<dbReference type="CDD" id="cd07887">
    <property type="entry name" value="RHD-n_Dorsal_Dif"/>
    <property type="match status" value="1"/>
</dbReference>
<feature type="compositionally biased region" description="Low complexity" evidence="1">
    <location>
        <begin position="633"/>
        <end position="651"/>
    </location>
</feature>